<dbReference type="KEGG" id="sbar:H5V43_17515"/>
<dbReference type="Gene3D" id="1.20.1250.20">
    <property type="entry name" value="MFS general substrate transporter like domains"/>
    <property type="match status" value="1"/>
</dbReference>
<feature type="transmembrane region" description="Helical" evidence="5">
    <location>
        <begin position="354"/>
        <end position="378"/>
    </location>
</feature>
<dbReference type="AlphaFoldDB" id="A0A7M2GPT5"/>
<proteinExistence type="predicted"/>
<evidence type="ECO:0000256" key="5">
    <source>
        <dbReference type="SAM" id="Phobius"/>
    </source>
</evidence>
<gene>
    <name evidence="7" type="ORF">H5V43_17515</name>
</gene>
<feature type="transmembrane region" description="Helical" evidence="5">
    <location>
        <begin position="254"/>
        <end position="273"/>
    </location>
</feature>
<dbReference type="SUPFAM" id="SSF103473">
    <property type="entry name" value="MFS general substrate transporter"/>
    <property type="match status" value="1"/>
</dbReference>
<feature type="transmembrane region" description="Helical" evidence="5">
    <location>
        <begin position="417"/>
        <end position="439"/>
    </location>
</feature>
<dbReference type="PANTHER" id="PTHR23508">
    <property type="entry name" value="CARBOXYLIC ACID TRANSPORTER PROTEIN HOMOLOG"/>
    <property type="match status" value="1"/>
</dbReference>
<feature type="transmembrane region" description="Helical" evidence="5">
    <location>
        <begin position="322"/>
        <end position="342"/>
    </location>
</feature>
<sequence>MRTPPTGDVSTAKEVNFAVKLTFAQLAIVTTVASALLLDGTDGKLLPFLTPSILAEWQVNKAVFAPALAASLFGMTFGSFFGGFLGDRFGPWRTALVAVMVFGSLTLACAFTNVPIALMLARFGSGVGFGALIPNAYTIVIEWLPRRHLARVMGFLTSCSPLGGVAAAAVALYGLPLLGWRGCFIVVGIATLAIGVRMLWLPETPTHMLKQRGAEALRARWQAVAGTAMTDETLSAIAASPQTKRRASVFRADLVRFNIGAWFAFFCAQFVNYGFESWLPVVLTSGGLPLRDAISAGMGYSSLCLIGALLSGFVVERLGSKTVVIGSSVAVIAILLGIVAIMHTNDIPLYRLEILAAVSLSGGITGILMATIAAMIAAGYDADCRATGSGIGVAAGRLGGVSATMVGGIILSQFQSSLAPLFIVLTGFAGSVIVAAFVVDRHIEPHLR</sequence>
<evidence type="ECO:0000256" key="4">
    <source>
        <dbReference type="ARBA" id="ARBA00023136"/>
    </source>
</evidence>
<evidence type="ECO:0000256" key="3">
    <source>
        <dbReference type="ARBA" id="ARBA00022989"/>
    </source>
</evidence>
<keyword evidence="3 5" id="KW-1133">Transmembrane helix</keyword>
<name>A0A7M2GPT5_SPHSA</name>
<feature type="transmembrane region" description="Helical" evidence="5">
    <location>
        <begin position="63"/>
        <end position="85"/>
    </location>
</feature>
<keyword evidence="2 5" id="KW-0812">Transmembrane</keyword>
<dbReference type="GO" id="GO:0046943">
    <property type="term" value="F:carboxylic acid transmembrane transporter activity"/>
    <property type="evidence" value="ECO:0007669"/>
    <property type="project" value="TreeGrafter"/>
</dbReference>
<feature type="transmembrane region" description="Helical" evidence="5">
    <location>
        <begin position="293"/>
        <end position="315"/>
    </location>
</feature>
<evidence type="ECO:0000313" key="8">
    <source>
        <dbReference type="Proteomes" id="UP000593663"/>
    </source>
</evidence>
<dbReference type="Proteomes" id="UP000593663">
    <property type="component" value="Chromosome 2"/>
</dbReference>
<dbReference type="GO" id="GO:0005886">
    <property type="term" value="C:plasma membrane"/>
    <property type="evidence" value="ECO:0007669"/>
    <property type="project" value="TreeGrafter"/>
</dbReference>
<dbReference type="EMBL" id="CP060036">
    <property type="protein sequence ID" value="QOT73949.1"/>
    <property type="molecule type" value="Genomic_DNA"/>
</dbReference>
<protein>
    <submittedName>
        <fullName evidence="7">MFS transporter</fullName>
    </submittedName>
</protein>
<evidence type="ECO:0000256" key="1">
    <source>
        <dbReference type="ARBA" id="ARBA00004141"/>
    </source>
</evidence>
<accession>A0A7M2GPT5</accession>
<feature type="transmembrane region" description="Helical" evidence="5">
    <location>
        <begin position="127"/>
        <end position="145"/>
    </location>
</feature>
<keyword evidence="4 5" id="KW-0472">Membrane</keyword>
<feature type="transmembrane region" description="Helical" evidence="5">
    <location>
        <begin position="97"/>
        <end position="121"/>
    </location>
</feature>
<organism evidence="7 8">
    <name type="scientific">Sphingobium fuliginis (strain ATCC 27551)</name>
    <dbReference type="NCBI Taxonomy" id="336203"/>
    <lineage>
        <taxon>Bacteria</taxon>
        <taxon>Pseudomonadati</taxon>
        <taxon>Pseudomonadota</taxon>
        <taxon>Alphaproteobacteria</taxon>
        <taxon>Sphingomonadales</taxon>
        <taxon>Sphingomonadaceae</taxon>
        <taxon>Sphingobium</taxon>
    </lineage>
</organism>
<dbReference type="RefSeq" id="WP_025546785.1">
    <property type="nucleotide sequence ID" value="NZ_BATN01000004.1"/>
</dbReference>
<comment type="subcellular location">
    <subcellularLocation>
        <location evidence="1">Membrane</location>
        <topology evidence="1">Multi-pass membrane protein</topology>
    </subcellularLocation>
</comment>
<feature type="transmembrane region" description="Helical" evidence="5">
    <location>
        <begin position="179"/>
        <end position="200"/>
    </location>
</feature>
<dbReference type="InterPro" id="IPR036259">
    <property type="entry name" value="MFS_trans_sf"/>
</dbReference>
<evidence type="ECO:0000256" key="2">
    <source>
        <dbReference type="ARBA" id="ARBA00022692"/>
    </source>
</evidence>
<feature type="transmembrane region" description="Helical" evidence="5">
    <location>
        <begin position="152"/>
        <end position="173"/>
    </location>
</feature>
<dbReference type="InterPro" id="IPR020846">
    <property type="entry name" value="MFS_dom"/>
</dbReference>
<feature type="transmembrane region" description="Helical" evidence="5">
    <location>
        <begin position="21"/>
        <end position="38"/>
    </location>
</feature>
<feature type="domain" description="Major facilitator superfamily (MFS) profile" evidence="6">
    <location>
        <begin position="28"/>
        <end position="444"/>
    </location>
</feature>
<dbReference type="PROSITE" id="PS50850">
    <property type="entry name" value="MFS"/>
    <property type="match status" value="1"/>
</dbReference>
<dbReference type="PANTHER" id="PTHR23508:SF10">
    <property type="entry name" value="CARBOXYLIC ACID TRANSPORTER PROTEIN HOMOLOG"/>
    <property type="match status" value="1"/>
</dbReference>
<evidence type="ECO:0000259" key="6">
    <source>
        <dbReference type="PROSITE" id="PS50850"/>
    </source>
</evidence>
<dbReference type="Pfam" id="PF07690">
    <property type="entry name" value="MFS_1"/>
    <property type="match status" value="1"/>
</dbReference>
<feature type="transmembrane region" description="Helical" evidence="5">
    <location>
        <begin position="390"/>
        <end position="411"/>
    </location>
</feature>
<reference evidence="8" key="1">
    <citation type="submission" date="2020-08" db="EMBL/GenBank/DDBJ databases">
        <title>Complete genome sequence of Sphingobium barthaii strain KK22, a high-molecular-weight polycyclic aromatic hydrocarbon-degrading soil bacterium.</title>
        <authorList>
            <person name="Mori J.F."/>
            <person name="Kanaly R.A."/>
        </authorList>
    </citation>
    <scope>NUCLEOTIDE SEQUENCE [LARGE SCALE GENOMIC DNA]</scope>
    <source>
        <strain evidence="8">KK22</strain>
    </source>
</reference>
<evidence type="ECO:0000313" key="7">
    <source>
        <dbReference type="EMBL" id="QOT73949.1"/>
    </source>
</evidence>
<dbReference type="InterPro" id="IPR011701">
    <property type="entry name" value="MFS"/>
</dbReference>